<proteinExistence type="predicted"/>
<accession>A0AAW0E2K0</accession>
<evidence type="ECO:0000256" key="1">
    <source>
        <dbReference type="SAM" id="MobiDB-lite"/>
    </source>
</evidence>
<dbReference type="AlphaFoldDB" id="A0AAW0E2K0"/>
<feature type="region of interest" description="Disordered" evidence="1">
    <location>
        <begin position="164"/>
        <end position="203"/>
    </location>
</feature>
<reference evidence="2 3" key="1">
    <citation type="journal article" date="2024" name="J Genomics">
        <title>Draft genome sequencing and assembly of Favolaschia claudopus CIRM-BRFM 2984 isolated from oak limbs.</title>
        <authorList>
            <person name="Navarro D."/>
            <person name="Drula E."/>
            <person name="Chaduli D."/>
            <person name="Cazenave R."/>
            <person name="Ahrendt S."/>
            <person name="Wang J."/>
            <person name="Lipzen A."/>
            <person name="Daum C."/>
            <person name="Barry K."/>
            <person name="Grigoriev I.V."/>
            <person name="Favel A."/>
            <person name="Rosso M.N."/>
            <person name="Martin F."/>
        </authorList>
    </citation>
    <scope>NUCLEOTIDE SEQUENCE [LARGE SCALE GENOMIC DNA]</scope>
    <source>
        <strain evidence="2 3">CIRM-BRFM 2984</strain>
    </source>
</reference>
<comment type="caution">
    <text evidence="2">The sequence shown here is derived from an EMBL/GenBank/DDBJ whole genome shotgun (WGS) entry which is preliminary data.</text>
</comment>
<organism evidence="2 3">
    <name type="scientific">Favolaschia claudopus</name>
    <dbReference type="NCBI Taxonomy" id="2862362"/>
    <lineage>
        <taxon>Eukaryota</taxon>
        <taxon>Fungi</taxon>
        <taxon>Dikarya</taxon>
        <taxon>Basidiomycota</taxon>
        <taxon>Agaricomycotina</taxon>
        <taxon>Agaricomycetes</taxon>
        <taxon>Agaricomycetidae</taxon>
        <taxon>Agaricales</taxon>
        <taxon>Marasmiineae</taxon>
        <taxon>Mycenaceae</taxon>
        <taxon>Favolaschia</taxon>
    </lineage>
</organism>
<dbReference type="Proteomes" id="UP001362999">
    <property type="component" value="Unassembled WGS sequence"/>
</dbReference>
<keyword evidence="3" id="KW-1185">Reference proteome</keyword>
<name>A0AAW0E2K0_9AGAR</name>
<protein>
    <submittedName>
        <fullName evidence="2">Uncharacterized protein</fullName>
    </submittedName>
</protein>
<gene>
    <name evidence="2" type="ORF">R3P38DRAFT_2759967</name>
</gene>
<dbReference type="EMBL" id="JAWWNJ010000004">
    <property type="protein sequence ID" value="KAK7057794.1"/>
    <property type="molecule type" value="Genomic_DNA"/>
</dbReference>
<evidence type="ECO:0000313" key="2">
    <source>
        <dbReference type="EMBL" id="KAK7057794.1"/>
    </source>
</evidence>
<sequence>MRDLHHERDVTSIPPHEPIEEVRAMSEILLAPPPESMIPSGEPEFCGTYHEGHCPLSRLYYWELSETHQKHLFPSSLGPGSGRVAPSQWFPQRLLTSGLCIGIGSQCANQSLRGYHLCVRKRKKNSAKEQAPLSHTAAPNAWSLLNTTLRSVWRSAYHLVERPCFGPGSERAPKAPATGRSNTKEDEHNPDLQNVEDEGRMRD</sequence>
<evidence type="ECO:0000313" key="3">
    <source>
        <dbReference type="Proteomes" id="UP001362999"/>
    </source>
</evidence>